<dbReference type="PROSITE" id="PS50048">
    <property type="entry name" value="ZN2_CY6_FUNGAL_2"/>
    <property type="match status" value="1"/>
</dbReference>
<evidence type="ECO:0000256" key="2">
    <source>
        <dbReference type="SAM" id="MobiDB-lite"/>
    </source>
</evidence>
<proteinExistence type="predicted"/>
<dbReference type="InterPro" id="IPR001138">
    <property type="entry name" value="Zn2Cys6_DnaBD"/>
</dbReference>
<sequence length="758" mass="85963">MNRTQFSSCDTCRKARVKCDASSIKATCINSTREEDATCSRCRDKGVRCSFEWIKATKRKRGEAEGEDLPGMSSFAVAFQTKNGIDSEEKDRGVKEASLSVYQRGGARRRLEEPTSSPLTLKCFPLDDLLRETSDAIFEKVFGNVFGVFMGRKDPKAAICISPTTIFRRLDDFMNTHSRITDTETILQLSIHSFVARYIPIVYRQISAYTPAQHSQLITQTWRMARAQMLKAINLPASYRSLLALYLFSQTPTPSDIEEEEKMSGVSAEMCLMMALQMIQGLRERRYRSSSSSSSPPSENSTDPDKSMDKEKEEKEFLELENRAYWAVVVWDTSFSLSRKSSTRTSLTAGLRGACTEPVWRIVRAFLAGRLMIPARAASSADERVNVVRLEGEDEGERSVSEVTAIASVASVYIWKNVASLKEVLREGVEEANVLFVWGHICNALEIYNGGVKTQMNWMEERYAELDEEGQQDWCMASLRYCLGVLVLAETVRVYRRSDLYRDISQLVEDVEGRAPRVLELGMSSFIDVCGRVGGGSGEGVCGFSAVDPFLGEGRMVKQSYTKISYINEFHAMFSPSFCTFITNLFIHSSKAFTYAFQDSETIQAKTIQYGNMSHPWVEECQTLIGEWWRTDSPKLREFPKGKTIVICSNDSIALVGKVHRNRENYSNTTARTLTFKDRHKEKIDEMAEYGVDAYCWIWLDELNYVCAKFIKVNHGIEEETSRPIPSMEEGAEFPDVLNFVRPEHKNFYNHPVKRGSH</sequence>
<dbReference type="AlphaFoldDB" id="A0A2V1DFC8"/>
<keyword evidence="1" id="KW-0539">Nucleus</keyword>
<name>A0A2V1DFC8_9PLEO</name>
<evidence type="ECO:0000256" key="1">
    <source>
        <dbReference type="ARBA" id="ARBA00023242"/>
    </source>
</evidence>
<dbReference type="SUPFAM" id="SSF57701">
    <property type="entry name" value="Zn2/Cys6 DNA-binding domain"/>
    <property type="match status" value="1"/>
</dbReference>
<keyword evidence="5" id="KW-1185">Reference proteome</keyword>
<dbReference type="EMBL" id="KZ805454">
    <property type="protein sequence ID" value="PVH96802.1"/>
    <property type="molecule type" value="Genomic_DNA"/>
</dbReference>
<organism evidence="4 5">
    <name type="scientific">Periconia macrospinosa</name>
    <dbReference type="NCBI Taxonomy" id="97972"/>
    <lineage>
        <taxon>Eukaryota</taxon>
        <taxon>Fungi</taxon>
        <taxon>Dikarya</taxon>
        <taxon>Ascomycota</taxon>
        <taxon>Pezizomycotina</taxon>
        <taxon>Dothideomycetes</taxon>
        <taxon>Pleosporomycetidae</taxon>
        <taxon>Pleosporales</taxon>
        <taxon>Massarineae</taxon>
        <taxon>Periconiaceae</taxon>
        <taxon>Periconia</taxon>
    </lineage>
</organism>
<dbReference type="GO" id="GO:0000981">
    <property type="term" value="F:DNA-binding transcription factor activity, RNA polymerase II-specific"/>
    <property type="evidence" value="ECO:0007669"/>
    <property type="project" value="InterPro"/>
</dbReference>
<dbReference type="Gene3D" id="4.10.240.10">
    <property type="entry name" value="Zn(2)-C6 fungal-type DNA-binding domain"/>
    <property type="match status" value="1"/>
</dbReference>
<reference evidence="4 5" key="1">
    <citation type="journal article" date="2018" name="Sci. Rep.">
        <title>Comparative genomics provides insights into the lifestyle and reveals functional heterogeneity of dark septate endophytic fungi.</title>
        <authorList>
            <person name="Knapp D.G."/>
            <person name="Nemeth J.B."/>
            <person name="Barry K."/>
            <person name="Hainaut M."/>
            <person name="Henrissat B."/>
            <person name="Johnson J."/>
            <person name="Kuo A."/>
            <person name="Lim J.H.P."/>
            <person name="Lipzen A."/>
            <person name="Nolan M."/>
            <person name="Ohm R.A."/>
            <person name="Tamas L."/>
            <person name="Grigoriev I.V."/>
            <person name="Spatafora J.W."/>
            <person name="Nagy L.G."/>
            <person name="Kovacs G.M."/>
        </authorList>
    </citation>
    <scope>NUCLEOTIDE SEQUENCE [LARGE SCALE GENOMIC DNA]</scope>
    <source>
        <strain evidence="4 5">DSE2036</strain>
    </source>
</reference>
<protein>
    <recommendedName>
        <fullName evidence="3">Zn(2)-C6 fungal-type domain-containing protein</fullName>
    </recommendedName>
</protein>
<feature type="compositionally biased region" description="Low complexity" evidence="2">
    <location>
        <begin position="289"/>
        <end position="298"/>
    </location>
</feature>
<feature type="domain" description="Zn(2)-C6 fungal-type" evidence="3">
    <location>
        <begin position="8"/>
        <end position="51"/>
    </location>
</feature>
<dbReference type="CDD" id="cd00067">
    <property type="entry name" value="GAL4"/>
    <property type="match status" value="1"/>
</dbReference>
<dbReference type="Proteomes" id="UP000244855">
    <property type="component" value="Unassembled WGS sequence"/>
</dbReference>
<gene>
    <name evidence="4" type="ORF">DM02DRAFT_730962</name>
</gene>
<dbReference type="OrthoDB" id="5958943at2759"/>
<feature type="compositionally biased region" description="Basic and acidic residues" evidence="2">
    <location>
        <begin position="303"/>
        <end position="314"/>
    </location>
</feature>
<evidence type="ECO:0000313" key="5">
    <source>
        <dbReference type="Proteomes" id="UP000244855"/>
    </source>
</evidence>
<evidence type="ECO:0000259" key="3">
    <source>
        <dbReference type="PROSITE" id="PS50048"/>
    </source>
</evidence>
<dbReference type="GO" id="GO:0008270">
    <property type="term" value="F:zinc ion binding"/>
    <property type="evidence" value="ECO:0007669"/>
    <property type="project" value="InterPro"/>
</dbReference>
<dbReference type="InterPro" id="IPR036864">
    <property type="entry name" value="Zn2-C6_fun-type_DNA-bd_sf"/>
</dbReference>
<dbReference type="STRING" id="97972.A0A2V1DFC8"/>
<feature type="region of interest" description="Disordered" evidence="2">
    <location>
        <begin position="287"/>
        <end position="314"/>
    </location>
</feature>
<evidence type="ECO:0000313" key="4">
    <source>
        <dbReference type="EMBL" id="PVH96802.1"/>
    </source>
</evidence>
<accession>A0A2V1DFC8</accession>